<reference evidence="2 3" key="1">
    <citation type="submission" date="2018-07" db="EMBL/GenBank/DDBJ databases">
        <title>Dyadobacter roseus sp. nov., isolated from rose rhizosphere soil.</title>
        <authorList>
            <person name="Chen L."/>
        </authorList>
    </citation>
    <scope>NUCLEOTIDE SEQUENCE [LARGE SCALE GENOMIC DNA]</scope>
    <source>
        <strain evidence="2 3">RS19</strain>
    </source>
</reference>
<dbReference type="EMBL" id="QNUL01000011">
    <property type="protein sequence ID" value="REA60346.1"/>
    <property type="molecule type" value="Genomic_DNA"/>
</dbReference>
<dbReference type="Pfam" id="PF13585">
    <property type="entry name" value="CHU_C"/>
    <property type="match status" value="1"/>
</dbReference>
<gene>
    <name evidence="2" type="ORF">DSL64_14620</name>
</gene>
<dbReference type="OrthoDB" id="1123245at2"/>
<dbReference type="Gene3D" id="2.60.40.4070">
    <property type="match status" value="1"/>
</dbReference>
<dbReference type="InterPro" id="IPR013783">
    <property type="entry name" value="Ig-like_fold"/>
</dbReference>
<keyword evidence="1" id="KW-0732">Signal</keyword>
<sequence length="960" mass="105371">MTHSLLQLRSWLFFLCLFFVFQANATHFRAGEITARRISDTSPTYEIKLTAYFDVSQRGKPAADAANNILFYFGSATSTSARVSQSVARNSVRDIGLNTTVNEYITTYTFPGTGNYQISVTMDNRNENTLNLNKGINTDQLNFYVHTTILVNSSLGRNQTPTLLNPPIDLAAVGQRYVHNPNAYDADGDSLSYKIYVPQEEGRPGFGINIPYEDPNLIGAPGQTEAGATPATFSIDPISGDLVWDAPASPGQYNVAFLIEEWRDGFMIGRIVRDMQIIVEDARNDRPVINPLDDICVEAGTRISQPVTATDKNGDRLTLTSTGGVYDPTLVKPANATFTVPQQGTLGQVAGTFTWQTGCDHVRLEPYSVLFKVEDAAASGNAALFRKLVDMTTLNIRVFGPKPTNLTAVATTDPAGIAYRLNWNTYQCQIPGARIAIYRSEGCKEIPEDVCISGIPAGSGYERIGQVAINQTTYLDNQTGLKAGVSYSYRIVVEFPRPGANINEPGYLVGGGESIASEMACLEVPTIMPVITHVTVDQTSQTAGEITVRWTRPMSRAGVPAQYKLMRATGQTGTNFTTIATISTNLDPAVADTLFVDKLLNTTDNAYRYQLEYSTTQAGSLAIVDVTEPASSVRLEQGAAIPTSIRLNWSALVPWNNNGTVHRIYREDKDNPGTFNRIDDITTQGGQPFTYIDDGIDKFPADGTINVTISKETSYCYKVETLGSYNDRQIKPDTLLNFSQIICLTASDTTRPCPPVLVIDPLDCAELNKTPEIFCNQNSFTNNLSWTYPQECDQNLNAYRVYYARYEGDTPALVGTVTAPPIPLSTSFAHNGLTSFAGCYYVTAVNSFGVESAPSNIVCKDNCPMYVLPNVFTPNGDNKNDIFKPFDCPAFVQSVECKIFNRWGTQVYETKDVNINWDGKTNAGKELAAGQYYYEVSVTFESATRNPKPTIIKGWVQIVK</sequence>
<feature type="signal peptide" evidence="1">
    <location>
        <begin position="1"/>
        <end position="25"/>
    </location>
</feature>
<dbReference type="SUPFAM" id="SSF49265">
    <property type="entry name" value="Fibronectin type III"/>
    <property type="match status" value="1"/>
</dbReference>
<comment type="caution">
    <text evidence="2">The sequence shown here is derived from an EMBL/GenBank/DDBJ whole genome shotgun (WGS) entry which is preliminary data.</text>
</comment>
<keyword evidence="3" id="KW-1185">Reference proteome</keyword>
<accession>A0A3D8YAP3</accession>
<dbReference type="RefSeq" id="WP_115831662.1">
    <property type="nucleotide sequence ID" value="NZ_QNUL01000011.1"/>
</dbReference>
<dbReference type="InterPro" id="IPR036116">
    <property type="entry name" value="FN3_sf"/>
</dbReference>
<dbReference type="AlphaFoldDB" id="A0A3D8YAP3"/>
<feature type="chain" id="PRO_5017712248" evidence="1">
    <location>
        <begin position="26"/>
        <end position="960"/>
    </location>
</feature>
<evidence type="ECO:0000313" key="2">
    <source>
        <dbReference type="EMBL" id="REA60346.1"/>
    </source>
</evidence>
<evidence type="ECO:0000313" key="3">
    <source>
        <dbReference type="Proteomes" id="UP000256373"/>
    </source>
</evidence>
<dbReference type="Proteomes" id="UP000256373">
    <property type="component" value="Unassembled WGS sequence"/>
</dbReference>
<evidence type="ECO:0000256" key="1">
    <source>
        <dbReference type="SAM" id="SignalP"/>
    </source>
</evidence>
<dbReference type="Gene3D" id="2.60.40.10">
    <property type="entry name" value="Immunoglobulins"/>
    <property type="match status" value="1"/>
</dbReference>
<protein>
    <submittedName>
        <fullName evidence="2">Gliding motility-associated C-terminal domain-containing protein</fullName>
    </submittedName>
</protein>
<dbReference type="NCBIfam" id="TIGR04131">
    <property type="entry name" value="Bac_Flav_CTERM"/>
    <property type="match status" value="1"/>
</dbReference>
<dbReference type="InterPro" id="IPR026341">
    <property type="entry name" value="T9SS_type_B"/>
</dbReference>
<organism evidence="2 3">
    <name type="scientific">Dyadobacter luteus</name>
    <dbReference type="NCBI Taxonomy" id="2259619"/>
    <lineage>
        <taxon>Bacteria</taxon>
        <taxon>Pseudomonadati</taxon>
        <taxon>Bacteroidota</taxon>
        <taxon>Cytophagia</taxon>
        <taxon>Cytophagales</taxon>
        <taxon>Spirosomataceae</taxon>
        <taxon>Dyadobacter</taxon>
    </lineage>
</organism>
<name>A0A3D8YAP3_9BACT</name>
<proteinExistence type="predicted"/>